<evidence type="ECO:0000313" key="5">
    <source>
        <dbReference type="Proteomes" id="UP001217838"/>
    </source>
</evidence>
<evidence type="ECO:0000256" key="3">
    <source>
        <dbReference type="SAM" id="SignalP"/>
    </source>
</evidence>
<dbReference type="InterPro" id="IPR011990">
    <property type="entry name" value="TPR-like_helical_dom_sf"/>
</dbReference>
<name>A0ABT5B7F7_9BACT</name>
<evidence type="ECO:0000256" key="2">
    <source>
        <dbReference type="SAM" id="Phobius"/>
    </source>
</evidence>
<protein>
    <recommendedName>
        <fullName evidence="6">Tetratricopeptide repeat protein</fullName>
    </recommendedName>
</protein>
<keyword evidence="3" id="KW-0732">Signal</keyword>
<keyword evidence="5" id="KW-1185">Reference proteome</keyword>
<evidence type="ECO:0000256" key="1">
    <source>
        <dbReference type="SAM" id="MobiDB-lite"/>
    </source>
</evidence>
<sequence>MQPRTPQARCLALSLAVALAWAPADATASIRLDFPVGPAPATTPATPTTSDASPTGRKPAATAAFALAKDLIQQQRYDEAVEQLDLASDLEPTWSEPVRVRADVFATLADKYRPSEAHTASRAADLQRLLVLEPGVDTQARQQEIAELQQQSKRAGEVEARRRKLLTPAFLVIFSSAGLLIAGTLLYSMKPNDFLKATAWRYEHRDDAGLGMLIAGAILVPPAIVLGVLAARQSRRDSALRQFNTTTHRPRRDFSVAPQALRGGAGLGFALRF</sequence>
<dbReference type="RefSeq" id="WP_271999214.1">
    <property type="nucleotide sequence ID" value="NZ_JAQNDN010000007.1"/>
</dbReference>
<feature type="signal peptide" evidence="3">
    <location>
        <begin position="1"/>
        <end position="28"/>
    </location>
</feature>
<dbReference type="Gene3D" id="1.25.40.10">
    <property type="entry name" value="Tetratricopeptide repeat domain"/>
    <property type="match status" value="1"/>
</dbReference>
<gene>
    <name evidence="4" type="ORF">POL58_16710</name>
</gene>
<feature type="transmembrane region" description="Helical" evidence="2">
    <location>
        <begin position="165"/>
        <end position="187"/>
    </location>
</feature>
<organism evidence="4 5">
    <name type="scientific">Nannocystis radixulma</name>
    <dbReference type="NCBI Taxonomy" id="2995305"/>
    <lineage>
        <taxon>Bacteria</taxon>
        <taxon>Pseudomonadati</taxon>
        <taxon>Myxococcota</taxon>
        <taxon>Polyangia</taxon>
        <taxon>Nannocystales</taxon>
        <taxon>Nannocystaceae</taxon>
        <taxon>Nannocystis</taxon>
    </lineage>
</organism>
<dbReference type="EMBL" id="JAQNDN010000007">
    <property type="protein sequence ID" value="MDC0669398.1"/>
    <property type="molecule type" value="Genomic_DNA"/>
</dbReference>
<dbReference type="Proteomes" id="UP001217838">
    <property type="component" value="Unassembled WGS sequence"/>
</dbReference>
<keyword evidence="2" id="KW-0472">Membrane</keyword>
<keyword evidence="2" id="KW-1133">Transmembrane helix</keyword>
<feature type="region of interest" description="Disordered" evidence="1">
    <location>
        <begin position="35"/>
        <end position="57"/>
    </location>
</feature>
<reference evidence="4 5" key="1">
    <citation type="submission" date="2022-11" db="EMBL/GenBank/DDBJ databases">
        <title>Minimal conservation of predation-associated metabolite biosynthetic gene clusters underscores biosynthetic potential of Myxococcota including descriptions for ten novel species: Archangium lansinium sp. nov., Myxococcus landrumus sp. nov., Nannocystis bai.</title>
        <authorList>
            <person name="Ahearne A."/>
            <person name="Stevens C."/>
            <person name="Dowd S."/>
        </authorList>
    </citation>
    <scope>NUCLEOTIDE SEQUENCE [LARGE SCALE GENOMIC DNA]</scope>
    <source>
        <strain evidence="4 5">NCELM</strain>
    </source>
</reference>
<feature type="chain" id="PRO_5045564237" description="Tetratricopeptide repeat protein" evidence="3">
    <location>
        <begin position="29"/>
        <end position="273"/>
    </location>
</feature>
<feature type="transmembrane region" description="Helical" evidence="2">
    <location>
        <begin position="208"/>
        <end position="231"/>
    </location>
</feature>
<comment type="caution">
    <text evidence="4">The sequence shown here is derived from an EMBL/GenBank/DDBJ whole genome shotgun (WGS) entry which is preliminary data.</text>
</comment>
<feature type="compositionally biased region" description="Low complexity" evidence="1">
    <location>
        <begin position="39"/>
        <end position="57"/>
    </location>
</feature>
<proteinExistence type="predicted"/>
<keyword evidence="2" id="KW-0812">Transmembrane</keyword>
<accession>A0ABT5B7F7</accession>
<evidence type="ECO:0000313" key="4">
    <source>
        <dbReference type="EMBL" id="MDC0669398.1"/>
    </source>
</evidence>
<evidence type="ECO:0008006" key="6">
    <source>
        <dbReference type="Google" id="ProtNLM"/>
    </source>
</evidence>